<reference evidence="3 5" key="2">
    <citation type="submission" date="2016-08" db="EMBL/GenBank/DDBJ databases">
        <authorList>
            <person name="Varghese N."/>
            <person name="Submissions Spin"/>
        </authorList>
    </citation>
    <scope>NUCLEOTIDE SEQUENCE [LARGE SCALE GENOMIC DNA]</scope>
    <source>
        <strain evidence="3 5">HL-109</strain>
    </source>
</reference>
<dbReference type="RefSeq" id="WP_074445567.1">
    <property type="nucleotide sequence ID" value="NZ_FMBM01000002.1"/>
</dbReference>
<keyword evidence="1" id="KW-0732">Signal</keyword>
<evidence type="ECO:0008006" key="6">
    <source>
        <dbReference type="Google" id="ProtNLM"/>
    </source>
</evidence>
<evidence type="ECO:0000313" key="5">
    <source>
        <dbReference type="Proteomes" id="UP000182800"/>
    </source>
</evidence>
<feature type="signal peptide" evidence="1">
    <location>
        <begin position="1"/>
        <end position="25"/>
    </location>
</feature>
<dbReference type="AlphaFoldDB" id="A0A0P7YBF2"/>
<evidence type="ECO:0000313" key="4">
    <source>
        <dbReference type="Proteomes" id="UP000050497"/>
    </source>
</evidence>
<dbReference type="EMBL" id="LJSX01000008">
    <property type="protein sequence ID" value="KPQ11363.1"/>
    <property type="molecule type" value="Genomic_DNA"/>
</dbReference>
<protein>
    <recommendedName>
        <fullName evidence="6">VCBS repeat-containing protein</fullName>
    </recommendedName>
</protein>
<dbReference type="OrthoDB" id="6088067at2"/>
<evidence type="ECO:0000313" key="2">
    <source>
        <dbReference type="EMBL" id="KPQ11363.1"/>
    </source>
</evidence>
<accession>A0A0P7YBF2</accession>
<dbReference type="Proteomes" id="UP000182800">
    <property type="component" value="Unassembled WGS sequence"/>
</dbReference>
<organism evidence="2 4">
    <name type="scientific">Saliniramus fredricksonii</name>
    <dbReference type="NCBI Taxonomy" id="1653334"/>
    <lineage>
        <taxon>Bacteria</taxon>
        <taxon>Pseudomonadati</taxon>
        <taxon>Pseudomonadota</taxon>
        <taxon>Alphaproteobacteria</taxon>
        <taxon>Hyphomicrobiales</taxon>
        <taxon>Salinarimonadaceae</taxon>
        <taxon>Saliniramus</taxon>
    </lineage>
</organism>
<comment type="caution">
    <text evidence="2">The sequence shown here is derived from an EMBL/GenBank/DDBJ whole genome shotgun (WGS) entry which is preliminary data.</text>
</comment>
<name>A0A0P7YBF2_9HYPH</name>
<feature type="chain" id="PRO_5006146148" description="VCBS repeat-containing protein" evidence="1">
    <location>
        <begin position="26"/>
        <end position="170"/>
    </location>
</feature>
<dbReference type="STRING" id="1653334.GA0071312_2961"/>
<sequence length="170" mass="19083">MSLRKRPWLLLIIVGILLPAPAIHADDGLGFNDLPERIRNQLFDLSRRCSLLGGNAGNPMDAVAFADFDRDGMPDIILDENRFACDGLRPGAVCMQPGCRTYVTLSQDGRWRPVFDVAGSYCIDFDRSPPDLITIQRNFLADGSMNIINIRYEFRRGMAFQRGLDTCEGR</sequence>
<proteinExistence type="predicted"/>
<reference evidence="2 4" key="1">
    <citation type="submission" date="2015-09" db="EMBL/GenBank/DDBJ databases">
        <title>Identification and resolution of microdiversity through metagenomic sequencing of parallel consortia.</title>
        <authorList>
            <person name="Nelson W.C."/>
            <person name="Romine M.F."/>
            <person name="Lindemann S.R."/>
        </authorList>
    </citation>
    <scope>NUCLEOTIDE SEQUENCE [LARGE SCALE GENOMIC DNA]</scope>
    <source>
        <strain evidence="2">HL-109</strain>
    </source>
</reference>
<dbReference type="Proteomes" id="UP000050497">
    <property type="component" value="Unassembled WGS sequence"/>
</dbReference>
<evidence type="ECO:0000256" key="1">
    <source>
        <dbReference type="SAM" id="SignalP"/>
    </source>
</evidence>
<evidence type="ECO:0000313" key="3">
    <source>
        <dbReference type="EMBL" id="SCC81987.1"/>
    </source>
</evidence>
<gene>
    <name evidence="3" type="ORF">GA0071312_2961</name>
    <name evidence="2" type="ORF">HLUCCO17_06920</name>
</gene>
<keyword evidence="5" id="KW-1185">Reference proteome</keyword>
<dbReference type="EMBL" id="FMBM01000002">
    <property type="protein sequence ID" value="SCC81987.1"/>
    <property type="molecule type" value="Genomic_DNA"/>
</dbReference>